<keyword evidence="8" id="KW-1185">Reference proteome</keyword>
<evidence type="ECO:0000313" key="7">
    <source>
        <dbReference type="EMBL" id="PPE66303.1"/>
    </source>
</evidence>
<keyword evidence="1" id="KW-0547">Nucleotide-binding</keyword>
<dbReference type="InterPro" id="IPR002197">
    <property type="entry name" value="HTH_Fis"/>
</dbReference>
<evidence type="ECO:0000256" key="3">
    <source>
        <dbReference type="ARBA" id="ARBA00023015"/>
    </source>
</evidence>
<dbReference type="SMART" id="SM00382">
    <property type="entry name" value="AAA"/>
    <property type="match status" value="1"/>
</dbReference>
<keyword evidence="5" id="KW-0804">Transcription</keyword>
<dbReference type="CDD" id="cd00130">
    <property type="entry name" value="PAS"/>
    <property type="match status" value="1"/>
</dbReference>
<sequence>MNDASVSSWDLEVHLDIDRHGIRALADLAGIEDFTSLRPSAMHAVFKPFERVIEGTLVVDREARIVWISERYAKRFGLSDPRQALGRPCEEVIPHSRMREIVRSGRPILLDILDVPGQPGAPGRPLIVIRLPLQREDGEVLGAVGFALFDEWASLSPIVSRFLAMQEELAAARKGRSQGRQAKYSFSDFVGRSPATLELKRMARRAAATHSPVLLLGETGTGKELLAHAIHAASPRAHKPFVSLSMAAIPDALLEAELFGVAAGAYTGADKRERQGKLHIAQGGTLFLDEIGDMPLGVQAKLLRVLQEKEFEALGSNEVVRADVRIIAATSRRLPELVRDGLFRADLYYRLDVLSLAVPPLRQRLDDLEPICEALLEGFADARPGQAFELDPEALAVLSRHHWPGNIRELRNVLERALVLSDSPVLTAASVRSALTPAAPPAAAFTTDLPPAPGSTTADAGHAQAMSQYERRLIEQALSECRSVAAAARRLGIGRATLYRKMAAYHLARASR</sequence>
<dbReference type="PANTHER" id="PTHR32071:SF99">
    <property type="entry name" value="TRANSCRIPTIONAL REGULATORY PROTEIN"/>
    <property type="match status" value="1"/>
</dbReference>
<dbReference type="CDD" id="cd00009">
    <property type="entry name" value="AAA"/>
    <property type="match status" value="1"/>
</dbReference>
<dbReference type="InterPro" id="IPR058031">
    <property type="entry name" value="AAA_lid_NorR"/>
</dbReference>
<reference evidence="7 8" key="1">
    <citation type="submission" date="2018-02" db="EMBL/GenBank/DDBJ databases">
        <title>Reclassifiation of [Polyangium] brachysporum DSM 7029 as Guopingzhaonella breviflexa gen. nov., sp. nov., a member of the family Comamonadaceae.</title>
        <authorList>
            <person name="Tang B."/>
        </authorList>
    </citation>
    <scope>NUCLEOTIDE SEQUENCE [LARGE SCALE GENOMIC DNA]</scope>
    <source>
        <strain evidence="7 8">BCRC 80649</strain>
    </source>
</reference>
<dbReference type="GO" id="GO:0043565">
    <property type="term" value="F:sequence-specific DNA binding"/>
    <property type="evidence" value="ECO:0007669"/>
    <property type="project" value="InterPro"/>
</dbReference>
<protein>
    <submittedName>
        <fullName evidence="7">Sigma-54-dependent Fis family transcriptional regulator</fullName>
    </submittedName>
</protein>
<dbReference type="AlphaFoldDB" id="A0A2S5SU96"/>
<keyword evidence="2" id="KW-0067">ATP-binding</keyword>
<evidence type="ECO:0000259" key="6">
    <source>
        <dbReference type="PROSITE" id="PS50045"/>
    </source>
</evidence>
<dbReference type="PROSITE" id="PS00675">
    <property type="entry name" value="SIGMA54_INTERACT_1"/>
    <property type="match status" value="1"/>
</dbReference>
<dbReference type="InterPro" id="IPR003593">
    <property type="entry name" value="AAA+_ATPase"/>
</dbReference>
<dbReference type="Proteomes" id="UP000238605">
    <property type="component" value="Unassembled WGS sequence"/>
</dbReference>
<dbReference type="FunFam" id="3.40.50.300:FF:000006">
    <property type="entry name" value="DNA-binding transcriptional regulator NtrC"/>
    <property type="match status" value="1"/>
</dbReference>
<dbReference type="SUPFAM" id="SSF55785">
    <property type="entry name" value="PYP-like sensor domain (PAS domain)"/>
    <property type="match status" value="1"/>
</dbReference>
<dbReference type="InterPro" id="IPR025943">
    <property type="entry name" value="Sigma_54_int_dom_ATP-bd_2"/>
</dbReference>
<dbReference type="SUPFAM" id="SSF52540">
    <property type="entry name" value="P-loop containing nucleoside triphosphate hydrolases"/>
    <property type="match status" value="1"/>
</dbReference>
<dbReference type="InterPro" id="IPR025944">
    <property type="entry name" value="Sigma_54_int_dom_CS"/>
</dbReference>
<dbReference type="Gene3D" id="3.30.450.20">
    <property type="entry name" value="PAS domain"/>
    <property type="match status" value="1"/>
</dbReference>
<dbReference type="Gene3D" id="1.10.8.60">
    <property type="match status" value="1"/>
</dbReference>
<dbReference type="PROSITE" id="PS50045">
    <property type="entry name" value="SIGMA54_INTERACT_4"/>
    <property type="match status" value="1"/>
</dbReference>
<gene>
    <name evidence="7" type="ORF">C1704_10025</name>
</gene>
<evidence type="ECO:0000313" key="8">
    <source>
        <dbReference type="Proteomes" id="UP000238605"/>
    </source>
</evidence>
<dbReference type="Pfam" id="PF08448">
    <property type="entry name" value="PAS_4"/>
    <property type="match status" value="1"/>
</dbReference>
<dbReference type="EMBL" id="PSNX01000008">
    <property type="protein sequence ID" value="PPE66303.1"/>
    <property type="molecule type" value="Genomic_DNA"/>
</dbReference>
<dbReference type="Pfam" id="PF25601">
    <property type="entry name" value="AAA_lid_14"/>
    <property type="match status" value="1"/>
</dbReference>
<dbReference type="PANTHER" id="PTHR32071">
    <property type="entry name" value="TRANSCRIPTIONAL REGULATORY PROTEIN"/>
    <property type="match status" value="1"/>
</dbReference>
<feature type="domain" description="Sigma-54 factor interaction" evidence="6">
    <location>
        <begin position="189"/>
        <end position="419"/>
    </location>
</feature>
<dbReference type="InterPro" id="IPR002078">
    <property type="entry name" value="Sigma_54_int"/>
</dbReference>
<dbReference type="Pfam" id="PF02954">
    <property type="entry name" value="HTH_8"/>
    <property type="match status" value="1"/>
</dbReference>
<organism evidence="7 8">
    <name type="scientific">Caldimonas caldifontis</name>
    <dbReference type="NCBI Taxonomy" id="1452508"/>
    <lineage>
        <taxon>Bacteria</taxon>
        <taxon>Pseudomonadati</taxon>
        <taxon>Pseudomonadota</taxon>
        <taxon>Betaproteobacteria</taxon>
        <taxon>Burkholderiales</taxon>
        <taxon>Sphaerotilaceae</taxon>
        <taxon>Caldimonas</taxon>
    </lineage>
</organism>
<dbReference type="InterPro" id="IPR027417">
    <property type="entry name" value="P-loop_NTPase"/>
</dbReference>
<dbReference type="Pfam" id="PF00158">
    <property type="entry name" value="Sigma54_activat"/>
    <property type="match status" value="1"/>
</dbReference>
<dbReference type="PROSITE" id="PS00688">
    <property type="entry name" value="SIGMA54_INTERACT_3"/>
    <property type="match status" value="1"/>
</dbReference>
<dbReference type="Gene3D" id="3.40.50.300">
    <property type="entry name" value="P-loop containing nucleotide triphosphate hydrolases"/>
    <property type="match status" value="1"/>
</dbReference>
<evidence type="ECO:0000256" key="1">
    <source>
        <dbReference type="ARBA" id="ARBA00022741"/>
    </source>
</evidence>
<proteinExistence type="predicted"/>
<dbReference type="Gene3D" id="1.10.10.60">
    <property type="entry name" value="Homeodomain-like"/>
    <property type="match status" value="1"/>
</dbReference>
<evidence type="ECO:0000256" key="4">
    <source>
        <dbReference type="ARBA" id="ARBA00023125"/>
    </source>
</evidence>
<dbReference type="SUPFAM" id="SSF46689">
    <property type="entry name" value="Homeodomain-like"/>
    <property type="match status" value="1"/>
</dbReference>
<dbReference type="InterPro" id="IPR000014">
    <property type="entry name" value="PAS"/>
</dbReference>
<comment type="caution">
    <text evidence="7">The sequence shown here is derived from an EMBL/GenBank/DDBJ whole genome shotgun (WGS) entry which is preliminary data.</text>
</comment>
<keyword evidence="3" id="KW-0805">Transcription regulation</keyword>
<dbReference type="PROSITE" id="PS00676">
    <property type="entry name" value="SIGMA54_INTERACT_2"/>
    <property type="match status" value="1"/>
</dbReference>
<keyword evidence="4" id="KW-0238">DNA-binding</keyword>
<evidence type="ECO:0000256" key="5">
    <source>
        <dbReference type="ARBA" id="ARBA00023163"/>
    </source>
</evidence>
<dbReference type="InterPro" id="IPR009057">
    <property type="entry name" value="Homeodomain-like_sf"/>
</dbReference>
<accession>A0A2S5SU96</accession>
<dbReference type="OrthoDB" id="9761705at2"/>
<dbReference type="InterPro" id="IPR035965">
    <property type="entry name" value="PAS-like_dom_sf"/>
</dbReference>
<dbReference type="GO" id="GO:0006355">
    <property type="term" value="P:regulation of DNA-templated transcription"/>
    <property type="evidence" value="ECO:0007669"/>
    <property type="project" value="InterPro"/>
</dbReference>
<dbReference type="GO" id="GO:0005524">
    <property type="term" value="F:ATP binding"/>
    <property type="evidence" value="ECO:0007669"/>
    <property type="project" value="UniProtKB-KW"/>
</dbReference>
<evidence type="ECO:0000256" key="2">
    <source>
        <dbReference type="ARBA" id="ARBA00022840"/>
    </source>
</evidence>
<name>A0A2S5SU96_9BURK</name>
<dbReference type="InterPro" id="IPR025662">
    <property type="entry name" value="Sigma_54_int_dom_ATP-bd_1"/>
</dbReference>
<dbReference type="InterPro" id="IPR013656">
    <property type="entry name" value="PAS_4"/>
</dbReference>